<proteinExistence type="predicted"/>
<reference evidence="1 2" key="1">
    <citation type="submission" date="2023-10" db="EMBL/GenBank/DDBJ databases">
        <title>Genomes of two closely related lineages of the louse Polyplax serrata with different host specificities.</title>
        <authorList>
            <person name="Martinu J."/>
            <person name="Tarabai H."/>
            <person name="Stefka J."/>
            <person name="Hypsa V."/>
        </authorList>
    </citation>
    <scope>NUCLEOTIDE SEQUENCE [LARGE SCALE GENOMIC DNA]</scope>
    <source>
        <strain evidence="1">HR10_N</strain>
    </source>
</reference>
<name>A0AAN8S622_POLSC</name>
<comment type="caution">
    <text evidence="1">The sequence shown here is derived from an EMBL/GenBank/DDBJ whole genome shotgun (WGS) entry which is preliminary data.</text>
</comment>
<gene>
    <name evidence="1" type="ORF">RUM43_008327</name>
</gene>
<organism evidence="1 2">
    <name type="scientific">Polyplax serrata</name>
    <name type="common">Common mouse louse</name>
    <dbReference type="NCBI Taxonomy" id="468196"/>
    <lineage>
        <taxon>Eukaryota</taxon>
        <taxon>Metazoa</taxon>
        <taxon>Ecdysozoa</taxon>
        <taxon>Arthropoda</taxon>
        <taxon>Hexapoda</taxon>
        <taxon>Insecta</taxon>
        <taxon>Pterygota</taxon>
        <taxon>Neoptera</taxon>
        <taxon>Paraneoptera</taxon>
        <taxon>Psocodea</taxon>
        <taxon>Troctomorpha</taxon>
        <taxon>Phthiraptera</taxon>
        <taxon>Anoplura</taxon>
        <taxon>Polyplacidae</taxon>
        <taxon>Polyplax</taxon>
    </lineage>
</organism>
<dbReference type="AlphaFoldDB" id="A0AAN8S622"/>
<dbReference type="Proteomes" id="UP001372834">
    <property type="component" value="Unassembled WGS sequence"/>
</dbReference>
<evidence type="ECO:0000313" key="1">
    <source>
        <dbReference type="EMBL" id="KAK6640050.1"/>
    </source>
</evidence>
<accession>A0AAN8S622</accession>
<evidence type="ECO:0000313" key="2">
    <source>
        <dbReference type="Proteomes" id="UP001372834"/>
    </source>
</evidence>
<dbReference type="EMBL" id="JAWJWE010000003">
    <property type="protein sequence ID" value="KAK6640050.1"/>
    <property type="molecule type" value="Genomic_DNA"/>
</dbReference>
<protein>
    <submittedName>
        <fullName evidence="1">Uncharacterized protein</fullName>
    </submittedName>
</protein>
<sequence>MLSNEGDDDYLMLGVLEKITSIIHKLAYVFYDYSIKVWNSMGKPDPKEPVFGVVSVGKRYESVPTPCANYQVLQSPSDIAGLLPHAKPVAMMSTETHLNT</sequence>